<reference evidence="4 5" key="1">
    <citation type="submission" date="2023-04" db="EMBL/GenBank/DDBJ databases">
        <title>Jannaschia ovalis sp. nov., a marine bacterium isolated from sea tidal flat.</title>
        <authorList>
            <person name="Kwon D.Y."/>
            <person name="Kim J.-J."/>
        </authorList>
    </citation>
    <scope>NUCLEOTIDE SEQUENCE [LARGE SCALE GENOMIC DNA]</scope>
    <source>
        <strain evidence="4 5">GRR-S6-38</strain>
    </source>
</reference>
<evidence type="ECO:0000256" key="2">
    <source>
        <dbReference type="SAM" id="SignalP"/>
    </source>
</evidence>
<evidence type="ECO:0000313" key="4">
    <source>
        <dbReference type="EMBL" id="WGH77265.1"/>
    </source>
</evidence>
<dbReference type="InterPro" id="IPR049712">
    <property type="entry name" value="Poly_export"/>
</dbReference>
<keyword evidence="1 2" id="KW-0732">Signal</keyword>
<proteinExistence type="predicted"/>
<gene>
    <name evidence="4" type="ORF">P8627_09380</name>
</gene>
<feature type="chain" id="PRO_5047234691" evidence="2">
    <location>
        <begin position="21"/>
        <end position="356"/>
    </location>
</feature>
<organism evidence="4 5">
    <name type="scientific">Jannaschia ovalis</name>
    <dbReference type="NCBI Taxonomy" id="3038773"/>
    <lineage>
        <taxon>Bacteria</taxon>
        <taxon>Pseudomonadati</taxon>
        <taxon>Pseudomonadota</taxon>
        <taxon>Alphaproteobacteria</taxon>
        <taxon>Rhodobacterales</taxon>
        <taxon>Roseobacteraceae</taxon>
        <taxon>Jannaschia</taxon>
    </lineage>
</organism>
<feature type="signal peptide" evidence="2">
    <location>
        <begin position="1"/>
        <end position="20"/>
    </location>
</feature>
<evidence type="ECO:0000256" key="1">
    <source>
        <dbReference type="ARBA" id="ARBA00022729"/>
    </source>
</evidence>
<evidence type="ECO:0000313" key="5">
    <source>
        <dbReference type="Proteomes" id="UP001243420"/>
    </source>
</evidence>
<feature type="domain" description="Polysaccharide export protein N-terminal" evidence="3">
    <location>
        <begin position="71"/>
        <end position="152"/>
    </location>
</feature>
<dbReference type="RefSeq" id="WP_279963839.1">
    <property type="nucleotide sequence ID" value="NZ_CP122537.1"/>
</dbReference>
<protein>
    <submittedName>
        <fullName evidence="4">Polysaccharide biosynthesis/export family protein</fullName>
    </submittedName>
</protein>
<dbReference type="Proteomes" id="UP001243420">
    <property type="component" value="Chromosome"/>
</dbReference>
<dbReference type="Gene3D" id="3.30.1950.10">
    <property type="entry name" value="wza like domain"/>
    <property type="match status" value="1"/>
</dbReference>
<keyword evidence="5" id="KW-1185">Reference proteome</keyword>
<dbReference type="PROSITE" id="PS51257">
    <property type="entry name" value="PROKAR_LIPOPROTEIN"/>
    <property type="match status" value="1"/>
</dbReference>
<dbReference type="Pfam" id="PF02563">
    <property type="entry name" value="Poly_export"/>
    <property type="match status" value="1"/>
</dbReference>
<evidence type="ECO:0000259" key="3">
    <source>
        <dbReference type="Pfam" id="PF02563"/>
    </source>
</evidence>
<dbReference type="PANTHER" id="PTHR33619">
    <property type="entry name" value="POLYSACCHARIDE EXPORT PROTEIN GFCE-RELATED"/>
    <property type="match status" value="1"/>
</dbReference>
<accession>A0ABY8LAH0</accession>
<sequence length="356" mass="35284">MMRATRYGVILLAMWLSACALPRGAGVAAEVLAGPAAKRGFAIVAVTPDAVARFAAEPAARWIGAGGPRGAVIRPGDRVTVTVWDGSGNSLLADPGRRSATLADLPVAPDGQVFLPYVGATPLAGLGEAAARARLQAALSALAPDAQVQLAVARGPRGSVDVLGGVAAPGAYPLPEGGLDVLAGIAAAGGVAPGLGNPRVLLRRGGAVYRAPLADLVAGHGGAARLAGGDTLMIEADDRYFLSIGAAGSEAMHPFPREAPSALDALAAMGGVDAARGNPAGILVLRDYTGAAAAPPEGARIVFTLDLTAAEGLFAAGRFPVRSGDLFYVSESPIGGARAVLSLVGAVFGLGAALSD</sequence>
<dbReference type="EMBL" id="CP122537">
    <property type="protein sequence ID" value="WGH77265.1"/>
    <property type="molecule type" value="Genomic_DNA"/>
</dbReference>
<dbReference type="PANTHER" id="PTHR33619:SF3">
    <property type="entry name" value="POLYSACCHARIDE EXPORT PROTEIN GFCE-RELATED"/>
    <property type="match status" value="1"/>
</dbReference>
<dbReference type="Gene3D" id="3.10.560.10">
    <property type="entry name" value="Outer membrane lipoprotein wza domain like"/>
    <property type="match status" value="2"/>
</dbReference>
<dbReference type="InterPro" id="IPR003715">
    <property type="entry name" value="Poly_export_N"/>
</dbReference>
<name>A0ABY8LAH0_9RHOB</name>